<dbReference type="GO" id="GO:0030288">
    <property type="term" value="C:outer membrane-bounded periplasmic space"/>
    <property type="evidence" value="ECO:0007669"/>
    <property type="project" value="TreeGrafter"/>
</dbReference>
<keyword evidence="9" id="KW-1185">Reference proteome</keyword>
<comment type="similarity">
    <text evidence="2">Belongs to the bacterial solute-binding protein 8 family.</text>
</comment>
<reference evidence="8" key="2">
    <citation type="submission" date="2020-09" db="EMBL/GenBank/DDBJ databases">
        <authorList>
            <person name="Sun Q."/>
            <person name="Ohkuma M."/>
        </authorList>
    </citation>
    <scope>NUCLEOTIDE SEQUENCE</scope>
    <source>
        <strain evidence="8">JCM 30078</strain>
    </source>
</reference>
<keyword evidence="4" id="KW-0410">Iron transport</keyword>
<keyword evidence="5 6" id="KW-0732">Signal</keyword>
<feature type="signal peptide" evidence="6">
    <location>
        <begin position="1"/>
        <end position="20"/>
    </location>
</feature>
<dbReference type="PANTHER" id="PTHR30532:SF1">
    <property type="entry name" value="IRON(3+)-HYDROXAMATE-BINDING PROTEIN FHUD"/>
    <property type="match status" value="1"/>
</dbReference>
<dbReference type="Proteomes" id="UP000635983">
    <property type="component" value="Unassembled WGS sequence"/>
</dbReference>
<evidence type="ECO:0000256" key="6">
    <source>
        <dbReference type="SAM" id="SignalP"/>
    </source>
</evidence>
<feature type="domain" description="Fe/B12 periplasmic-binding" evidence="7">
    <location>
        <begin position="24"/>
        <end position="285"/>
    </location>
</feature>
<dbReference type="PRINTS" id="PR01715">
    <property type="entry name" value="FERRIBNDNGPP"/>
</dbReference>
<dbReference type="InterPro" id="IPR002491">
    <property type="entry name" value="ABC_transptr_periplasmic_BD"/>
</dbReference>
<accession>A0A917V0M9</accession>
<dbReference type="RefSeq" id="WP_188984652.1">
    <property type="nucleotide sequence ID" value="NZ_BMPO01000008.1"/>
</dbReference>
<reference evidence="8" key="1">
    <citation type="journal article" date="2014" name="Int. J. Syst. Evol. Microbiol.">
        <title>Complete genome sequence of Corynebacterium casei LMG S-19264T (=DSM 44701T), isolated from a smear-ripened cheese.</title>
        <authorList>
            <consortium name="US DOE Joint Genome Institute (JGI-PGF)"/>
            <person name="Walter F."/>
            <person name="Albersmeier A."/>
            <person name="Kalinowski J."/>
            <person name="Ruckert C."/>
        </authorList>
    </citation>
    <scope>NUCLEOTIDE SEQUENCE</scope>
    <source>
        <strain evidence="8">JCM 30078</strain>
    </source>
</reference>
<organism evidence="8 9">
    <name type="scientific">Pseudomonas matsuisoli</name>
    <dbReference type="NCBI Taxonomy" id="1515666"/>
    <lineage>
        <taxon>Bacteria</taxon>
        <taxon>Pseudomonadati</taxon>
        <taxon>Pseudomonadota</taxon>
        <taxon>Gammaproteobacteria</taxon>
        <taxon>Pseudomonadales</taxon>
        <taxon>Pseudomonadaceae</taxon>
        <taxon>Pseudomonas</taxon>
    </lineage>
</organism>
<evidence type="ECO:0000256" key="2">
    <source>
        <dbReference type="ARBA" id="ARBA00008814"/>
    </source>
</evidence>
<evidence type="ECO:0000256" key="4">
    <source>
        <dbReference type="ARBA" id="ARBA00022496"/>
    </source>
</evidence>
<gene>
    <name evidence="8" type="ORF">GCM10009304_33220</name>
</gene>
<evidence type="ECO:0000256" key="3">
    <source>
        <dbReference type="ARBA" id="ARBA00022448"/>
    </source>
</evidence>
<keyword evidence="4" id="KW-0406">Ion transport</keyword>
<dbReference type="Pfam" id="PF01497">
    <property type="entry name" value="Peripla_BP_2"/>
    <property type="match status" value="1"/>
</dbReference>
<dbReference type="AlphaFoldDB" id="A0A917V0M9"/>
<dbReference type="InterPro" id="IPR051313">
    <property type="entry name" value="Bact_iron-sidero_bind"/>
</dbReference>
<comment type="subcellular location">
    <subcellularLocation>
        <location evidence="1">Cell envelope</location>
    </subcellularLocation>
</comment>
<evidence type="ECO:0000256" key="1">
    <source>
        <dbReference type="ARBA" id="ARBA00004196"/>
    </source>
</evidence>
<dbReference type="Gene3D" id="3.40.50.1980">
    <property type="entry name" value="Nitrogenase molybdenum iron protein domain"/>
    <property type="match status" value="2"/>
</dbReference>
<feature type="chain" id="PRO_5037872264" evidence="6">
    <location>
        <begin position="21"/>
        <end position="293"/>
    </location>
</feature>
<name>A0A917V0M9_9PSED</name>
<sequence length="293" mass="32777">MRWSWLLPLLVALSMGQAMAADSRVVALGWESAEHLLKLDITPLGIADAKDYRAWVVRPTLPESVIDVGSRTEPNLELLAQLKPELIVIPPLLEDMRPTLKRIAPVVAYDSFMTEADNYAVQREGYEALAKRIDREALAQERLAEMDAHILDMRQRLFEHFAGNPPKVTVVRFSSPTVVFINSRNSMVQRAMDLLHLEPAYPQPASAWGITQTSVTTLGAIKEGIVLHIEPFAQGDQLFETPLWRAMPFVKSGHFGALPSTWTYGGVFSVEYLAEHITEALLKIPADEVLARR</sequence>
<dbReference type="EMBL" id="BMPO01000008">
    <property type="protein sequence ID" value="GGK04531.1"/>
    <property type="molecule type" value="Genomic_DNA"/>
</dbReference>
<dbReference type="SUPFAM" id="SSF53807">
    <property type="entry name" value="Helical backbone' metal receptor"/>
    <property type="match status" value="1"/>
</dbReference>
<dbReference type="CDD" id="cd01146">
    <property type="entry name" value="FhuD"/>
    <property type="match status" value="1"/>
</dbReference>
<dbReference type="GO" id="GO:1901678">
    <property type="term" value="P:iron coordination entity transport"/>
    <property type="evidence" value="ECO:0007669"/>
    <property type="project" value="UniProtKB-ARBA"/>
</dbReference>
<dbReference type="PROSITE" id="PS50983">
    <property type="entry name" value="FE_B12_PBP"/>
    <property type="match status" value="1"/>
</dbReference>
<dbReference type="PANTHER" id="PTHR30532">
    <property type="entry name" value="IRON III DICITRATE-BINDING PERIPLASMIC PROTEIN"/>
    <property type="match status" value="1"/>
</dbReference>
<evidence type="ECO:0000313" key="8">
    <source>
        <dbReference type="EMBL" id="GGK04531.1"/>
    </source>
</evidence>
<comment type="caution">
    <text evidence="8">The sequence shown here is derived from an EMBL/GenBank/DDBJ whole genome shotgun (WGS) entry which is preliminary data.</text>
</comment>
<protein>
    <submittedName>
        <fullName evidence="8">Iron-hydroxamate ABC transporter substrate-binding protein</fullName>
    </submittedName>
</protein>
<keyword evidence="3" id="KW-0813">Transport</keyword>
<evidence type="ECO:0000259" key="7">
    <source>
        <dbReference type="PROSITE" id="PS50983"/>
    </source>
</evidence>
<evidence type="ECO:0000256" key="5">
    <source>
        <dbReference type="ARBA" id="ARBA00022729"/>
    </source>
</evidence>
<keyword evidence="4" id="KW-0408">Iron</keyword>
<proteinExistence type="inferred from homology"/>
<evidence type="ECO:0000313" key="9">
    <source>
        <dbReference type="Proteomes" id="UP000635983"/>
    </source>
</evidence>